<keyword evidence="2" id="KW-1185">Reference proteome</keyword>
<gene>
    <name evidence="1" type="ORF">PO587_10635</name>
</gene>
<dbReference type="NCBIfam" id="TIGR04267">
    <property type="entry name" value="mod_HExxH"/>
    <property type="match status" value="1"/>
</dbReference>
<proteinExistence type="predicted"/>
<sequence length="548" mass="59033">MNATATFPALALTNEDFEALASGGATSAALTFLEKGERSRRLLLLRQLLASLANRPELTAPLGPWDHAWSLLERAAEAAPADTDGLLTSPQTGSWLAHTLRRLNGQHSASAMWTDVGRLFALGAAAALRSGIDADVPVPLREGTLSLPGLGLVTAPGSHPEHSVGRLMISQRTFLLATDQGSTPRTRASGQATPYWRPLTVLQPGDVTLDDLDPYRDLDEPVAPQPLSDNEATAWQSQYAEAHAILTRDTDAGSVDRGLLQAGTVVPGRIRTIVPWQPAAQDGPDTSHPQLSASTGDAYASMVISRPPDAVRLAETLVHEFQHSKLAALLHHFLLLEDDRAERYYAPWRSDPRHLTGLLHGAYAFTGVAGFWRLRMNDLASDTATRELAAYYFALRRLQARLVVRTLSHSGRLSPQGKRIVEGLARTLGDWLHEDVPAPLLYRARTAARLHRTEWRLRNMRPGLEDPVPTDSTWPDSRTPGFAHVPAVPTTADEFLAAGDPAAALSMYVGTASHDPAARAGALVAAALAQPGRHAASALARPETTPLA</sequence>
<name>A0ABT5FQY2_9ACTN</name>
<reference evidence="1 2" key="1">
    <citation type="journal article" date="2015" name="Int. J. Syst. Evol. Microbiol.">
        <title>Streptomyces gilvifuscus sp. nov., an actinomycete that produces antibacterial compounds isolated from soil.</title>
        <authorList>
            <person name="Nguyen T.M."/>
            <person name="Kim J."/>
        </authorList>
    </citation>
    <scope>NUCLEOTIDE SEQUENCE [LARGE SCALE GENOMIC DNA]</scope>
    <source>
        <strain evidence="1 2">T113</strain>
    </source>
</reference>
<evidence type="ECO:0000313" key="2">
    <source>
        <dbReference type="Proteomes" id="UP001221328"/>
    </source>
</evidence>
<comment type="caution">
    <text evidence="1">The sequence shown here is derived from an EMBL/GenBank/DDBJ whole genome shotgun (WGS) entry which is preliminary data.</text>
</comment>
<dbReference type="RefSeq" id="WP_272175006.1">
    <property type="nucleotide sequence ID" value="NZ_JAQOSK010000003.1"/>
</dbReference>
<evidence type="ECO:0000313" key="1">
    <source>
        <dbReference type="EMBL" id="MDC2954921.1"/>
    </source>
</evidence>
<dbReference type="EMBL" id="JAQOSK010000003">
    <property type="protein sequence ID" value="MDC2954921.1"/>
    <property type="molecule type" value="Genomic_DNA"/>
</dbReference>
<organism evidence="1 2">
    <name type="scientific">Streptomyces gilvifuscus</name>
    <dbReference type="NCBI Taxonomy" id="1550617"/>
    <lineage>
        <taxon>Bacteria</taxon>
        <taxon>Bacillati</taxon>
        <taxon>Actinomycetota</taxon>
        <taxon>Actinomycetes</taxon>
        <taxon>Kitasatosporales</taxon>
        <taxon>Streptomycetaceae</taxon>
        <taxon>Streptomyces</taxon>
    </lineage>
</organism>
<dbReference type="InterPro" id="IPR026337">
    <property type="entry name" value="AKG_HExxH"/>
</dbReference>
<dbReference type="Proteomes" id="UP001221328">
    <property type="component" value="Unassembled WGS sequence"/>
</dbReference>
<protein>
    <submittedName>
        <fullName evidence="1">HEXXH motif-containing putative peptide modification protein</fullName>
    </submittedName>
</protein>
<accession>A0ABT5FQY2</accession>